<dbReference type="Ensembl" id="ENSCCRT00020072211.1">
    <property type="protein sequence ID" value="ENSCCRP00020065619.1"/>
    <property type="gene ID" value="ENSCCRG00020030884.1"/>
</dbReference>
<evidence type="ECO:0000313" key="2">
    <source>
        <dbReference type="Ensembl" id="ENSCCRP00020065619.1"/>
    </source>
</evidence>
<feature type="domain" description="Reverse transcriptase" evidence="1">
    <location>
        <begin position="200"/>
        <end position="476"/>
    </location>
</feature>
<proteinExistence type="predicted"/>
<sequence>MILDTCAPLKTRNVSFVNSAPWFTSDLRLLKVKGRRLERLYSKTGLVVHKDLYADHMQVYKTALSTAKSDYYAGLIGSGVGNQKSLFSVINTILKPPECSNGNINSTELCEAFMLFFNKKIEHIHQQLVSPNPDRNKTHSSFAPSPLFSFSVFKIPTVEDICSIVQKSKSVTCQLDPLPTHLVKAGLSFLSSLITDIMHASLLTGTVPTALKTAVITPILKKPGTDTKNFANFRPISNLPFLSKILEKIVAHQLREHLSCNSLYEQLQSGFRAFHSVETALVKISNDLLLAADAGLLSILILLDLSAAFDTISHPILLSRLESIGITGMALSWFGSYLTDRIQFVQLKQFKSKPTYVVTGVPQGSVLGPLLFIIYLLPIGSIFRKYDIHFHCYADDTQLYLSSKPSSKFPSSALGECLSELKDWFSSNFLQLNSSKTEILLVGSKNTISKSNISSLEINNCSVPLSNQVKSLGVIFDTTLSFESHINSVTRSAFFHIRNISRLRPVLSLRSTATLVHALVTSRIDYCNALFYGLPSKSLHKLQLVQNAAARVITKTSTFEHISPVLQKLHWLPVKFRVNFKILLLTYKALNNLAPSYLHDLLHIHTPSRTLRSASALTLVQPRTRTTSLGSRAFGFAAPHLWNSLPVEVRNSSSLSVFKSRLKTYLFRQAFM</sequence>
<evidence type="ECO:0000259" key="1">
    <source>
        <dbReference type="PROSITE" id="PS50878"/>
    </source>
</evidence>
<organism evidence="2 3">
    <name type="scientific">Cyprinus carpio</name>
    <name type="common">Common carp</name>
    <dbReference type="NCBI Taxonomy" id="7962"/>
    <lineage>
        <taxon>Eukaryota</taxon>
        <taxon>Metazoa</taxon>
        <taxon>Chordata</taxon>
        <taxon>Craniata</taxon>
        <taxon>Vertebrata</taxon>
        <taxon>Euteleostomi</taxon>
        <taxon>Actinopterygii</taxon>
        <taxon>Neopterygii</taxon>
        <taxon>Teleostei</taxon>
        <taxon>Ostariophysi</taxon>
        <taxon>Cypriniformes</taxon>
        <taxon>Cyprinidae</taxon>
        <taxon>Cyprininae</taxon>
        <taxon>Cyprinus</taxon>
    </lineage>
</organism>
<dbReference type="InterPro" id="IPR043502">
    <property type="entry name" value="DNA/RNA_pol_sf"/>
</dbReference>
<dbReference type="InterPro" id="IPR000477">
    <property type="entry name" value="RT_dom"/>
</dbReference>
<protein>
    <recommendedName>
        <fullName evidence="1">Reverse transcriptase domain-containing protein</fullName>
    </recommendedName>
</protein>
<dbReference type="SUPFAM" id="SSF56672">
    <property type="entry name" value="DNA/RNA polymerases"/>
    <property type="match status" value="1"/>
</dbReference>
<name>A0A8C2G7L4_CYPCA</name>
<dbReference type="AlphaFoldDB" id="A0A8C2G7L4"/>
<dbReference type="PROSITE" id="PS50878">
    <property type="entry name" value="RT_POL"/>
    <property type="match status" value="1"/>
</dbReference>
<dbReference type="PANTHER" id="PTHR33332">
    <property type="entry name" value="REVERSE TRANSCRIPTASE DOMAIN-CONTAINING PROTEIN"/>
    <property type="match status" value="1"/>
</dbReference>
<accession>A0A8C2G7L4</accession>
<dbReference type="Pfam" id="PF00078">
    <property type="entry name" value="RVT_1"/>
    <property type="match status" value="1"/>
</dbReference>
<dbReference type="CDD" id="cd01650">
    <property type="entry name" value="RT_nLTR_like"/>
    <property type="match status" value="1"/>
</dbReference>
<reference evidence="2" key="1">
    <citation type="submission" date="2025-08" db="UniProtKB">
        <authorList>
            <consortium name="Ensembl"/>
        </authorList>
    </citation>
    <scope>IDENTIFICATION</scope>
</reference>
<evidence type="ECO:0000313" key="3">
    <source>
        <dbReference type="Proteomes" id="UP000694701"/>
    </source>
</evidence>
<dbReference type="Proteomes" id="UP000694701">
    <property type="component" value="Unplaced"/>
</dbReference>